<dbReference type="RefSeq" id="WP_138988268.1">
    <property type="nucleotide sequence ID" value="NZ_CP043869.1"/>
</dbReference>
<accession>A0A5P1RBA8</accession>
<protein>
    <submittedName>
        <fullName evidence="1">DUF2889 domain-containing protein</fullName>
    </submittedName>
</protein>
<name>A0A5P1RBA8_9GAMM</name>
<dbReference type="InterPro" id="IPR021312">
    <property type="entry name" value="DUF2889"/>
</dbReference>
<proteinExistence type="predicted"/>
<sequence>MPLSKPAPRTQQHTRTVVCKGYRRDDGLWDIEGHLVDVKDHSITSKERNQGEIPAGEPIHDMALRITIDLDLNIVDAEATMDFTPFQHCKGITQAYKKLIGVQIKPGFTKVTKTLFSGENGCTHLLELLGPIATAAYQATYQDREKEENWEPGKPLPPVMNTCHTWNQRSPVVQKHWPHFALFDSDNTKA</sequence>
<keyword evidence="2" id="KW-1185">Reference proteome</keyword>
<dbReference type="EMBL" id="CP043869">
    <property type="protein sequence ID" value="QEQ96893.1"/>
    <property type="molecule type" value="Genomic_DNA"/>
</dbReference>
<evidence type="ECO:0000313" key="1">
    <source>
        <dbReference type="EMBL" id="QEQ96893.1"/>
    </source>
</evidence>
<reference evidence="1 2" key="1">
    <citation type="journal article" date="2019" name="Biochem. Eng. J.">
        <title>Metabolic engineering of the marine bacteria Neptunomonas concharum for the production of acetoin and meso-2,3-butanediol from acetate.</title>
        <authorList>
            <person name="Li W."/>
            <person name="Pu N."/>
            <person name="Liu C.-X."/>
            <person name="Yuan Q.-P."/>
            <person name="Li Z.-J."/>
        </authorList>
    </citation>
    <scope>NUCLEOTIDE SEQUENCE [LARGE SCALE GENOMIC DNA]</scope>
    <source>
        <strain evidence="1 2">JCM17730</strain>
    </source>
</reference>
<dbReference type="AlphaFoldDB" id="A0A5P1RBA8"/>
<dbReference type="Pfam" id="PF11136">
    <property type="entry name" value="DUF2889"/>
    <property type="match status" value="1"/>
</dbReference>
<dbReference type="KEGG" id="ncu:F0U83_09260"/>
<dbReference type="OrthoDB" id="6862397at2"/>
<gene>
    <name evidence="1" type="ORF">F0U83_09260</name>
</gene>
<organism evidence="1 2">
    <name type="scientific">Neptunomonas concharum</name>
    <dbReference type="NCBI Taxonomy" id="1031538"/>
    <lineage>
        <taxon>Bacteria</taxon>
        <taxon>Pseudomonadati</taxon>
        <taxon>Pseudomonadota</taxon>
        <taxon>Gammaproteobacteria</taxon>
        <taxon>Oceanospirillales</taxon>
        <taxon>Oceanospirillaceae</taxon>
        <taxon>Neptunomonas</taxon>
    </lineage>
</organism>
<evidence type="ECO:0000313" key="2">
    <source>
        <dbReference type="Proteomes" id="UP000324760"/>
    </source>
</evidence>
<dbReference type="Proteomes" id="UP000324760">
    <property type="component" value="Chromosome"/>
</dbReference>